<proteinExistence type="predicted"/>
<dbReference type="AlphaFoldDB" id="A0AAD9VIL6"/>
<gene>
    <name evidence="1" type="ORF">KPH14_008772</name>
</gene>
<protein>
    <submittedName>
        <fullName evidence="1">Uncharacterized protein</fullName>
    </submittedName>
</protein>
<evidence type="ECO:0000313" key="1">
    <source>
        <dbReference type="EMBL" id="KAK2575027.1"/>
    </source>
</evidence>
<reference evidence="1" key="1">
    <citation type="submission" date="2021-08" db="EMBL/GenBank/DDBJ databases">
        <authorList>
            <person name="Misof B."/>
            <person name="Oliver O."/>
            <person name="Podsiadlowski L."/>
            <person name="Donath A."/>
            <person name="Peters R."/>
            <person name="Mayer C."/>
            <person name="Rust J."/>
            <person name="Gunkel S."/>
            <person name="Lesny P."/>
            <person name="Martin S."/>
            <person name="Oeyen J.P."/>
            <person name="Petersen M."/>
            <person name="Panagiotis P."/>
            <person name="Wilbrandt J."/>
            <person name="Tanja T."/>
        </authorList>
    </citation>
    <scope>NUCLEOTIDE SEQUENCE</scope>
    <source>
        <strain evidence="1">GBR_01_08_01A</strain>
        <tissue evidence="1">Thorax + abdomen</tissue>
    </source>
</reference>
<accession>A0AAD9VIL6</accession>
<organism evidence="1 2">
    <name type="scientific">Odynerus spinipes</name>
    <dbReference type="NCBI Taxonomy" id="1348599"/>
    <lineage>
        <taxon>Eukaryota</taxon>
        <taxon>Metazoa</taxon>
        <taxon>Ecdysozoa</taxon>
        <taxon>Arthropoda</taxon>
        <taxon>Hexapoda</taxon>
        <taxon>Insecta</taxon>
        <taxon>Pterygota</taxon>
        <taxon>Neoptera</taxon>
        <taxon>Endopterygota</taxon>
        <taxon>Hymenoptera</taxon>
        <taxon>Apocrita</taxon>
        <taxon>Aculeata</taxon>
        <taxon>Vespoidea</taxon>
        <taxon>Vespidae</taxon>
        <taxon>Eumeninae</taxon>
        <taxon>Odynerus</taxon>
    </lineage>
</organism>
<keyword evidence="2" id="KW-1185">Reference proteome</keyword>
<sequence>MKHRIVQRSRVVNRCMMSSCSNNCLCDSHCFVNPGNIHTSVNRTFIKCDYLLKNISTENILTKNHFILVFYM</sequence>
<reference evidence="1" key="2">
    <citation type="journal article" date="2023" name="Commun. Biol.">
        <title>Intrasexual cuticular hydrocarbon dimorphism in a wasp sheds light on hydrocarbon biosynthesis genes in Hymenoptera.</title>
        <authorList>
            <person name="Moris V.C."/>
            <person name="Podsiadlowski L."/>
            <person name="Martin S."/>
            <person name="Oeyen J.P."/>
            <person name="Donath A."/>
            <person name="Petersen M."/>
            <person name="Wilbrandt J."/>
            <person name="Misof B."/>
            <person name="Liedtke D."/>
            <person name="Thamm M."/>
            <person name="Scheiner R."/>
            <person name="Schmitt T."/>
            <person name="Niehuis O."/>
        </authorList>
    </citation>
    <scope>NUCLEOTIDE SEQUENCE</scope>
    <source>
        <strain evidence="1">GBR_01_08_01A</strain>
    </source>
</reference>
<name>A0AAD9VIL6_9HYME</name>
<evidence type="ECO:0000313" key="2">
    <source>
        <dbReference type="Proteomes" id="UP001258017"/>
    </source>
</evidence>
<dbReference type="EMBL" id="JAIFRP010004521">
    <property type="protein sequence ID" value="KAK2575027.1"/>
    <property type="molecule type" value="Genomic_DNA"/>
</dbReference>
<dbReference type="Proteomes" id="UP001258017">
    <property type="component" value="Unassembled WGS sequence"/>
</dbReference>
<comment type="caution">
    <text evidence="1">The sequence shown here is derived from an EMBL/GenBank/DDBJ whole genome shotgun (WGS) entry which is preliminary data.</text>
</comment>